<keyword evidence="4" id="KW-1185">Reference proteome</keyword>
<dbReference type="PROSITE" id="PS00194">
    <property type="entry name" value="THIOREDOXIN_1"/>
    <property type="match status" value="1"/>
</dbReference>
<evidence type="ECO:0000256" key="1">
    <source>
        <dbReference type="ARBA" id="ARBA00023284"/>
    </source>
</evidence>
<dbReference type="InterPro" id="IPR013766">
    <property type="entry name" value="Thioredoxin_domain"/>
</dbReference>
<dbReference type="Proteomes" id="UP000241507">
    <property type="component" value="Chromosome"/>
</dbReference>
<reference evidence="4" key="1">
    <citation type="submission" date="2018-03" db="EMBL/GenBank/DDBJ databases">
        <title>Gramella fulva sp. nov., isolated from a dry surface of tidal flat.</title>
        <authorList>
            <person name="Hwang S.H."/>
            <person name="Hwang W.M."/>
            <person name="Kang K."/>
            <person name="Ahn T.-Y."/>
        </authorList>
    </citation>
    <scope>NUCLEOTIDE SEQUENCE [LARGE SCALE GENOMIC DNA]</scope>
    <source>
        <strain evidence="4">SH35</strain>
    </source>
</reference>
<organism evidence="3 4">
    <name type="scientific">Christiangramia fulva</name>
    <dbReference type="NCBI Taxonomy" id="2126553"/>
    <lineage>
        <taxon>Bacteria</taxon>
        <taxon>Pseudomonadati</taxon>
        <taxon>Bacteroidota</taxon>
        <taxon>Flavobacteriia</taxon>
        <taxon>Flavobacteriales</taxon>
        <taxon>Flavobacteriaceae</taxon>
        <taxon>Christiangramia</taxon>
    </lineage>
</organism>
<dbReference type="PROSITE" id="PS51352">
    <property type="entry name" value="THIOREDOXIN_2"/>
    <property type="match status" value="1"/>
</dbReference>
<evidence type="ECO:0000259" key="2">
    <source>
        <dbReference type="PROSITE" id="PS51352"/>
    </source>
</evidence>
<accession>A0A2R3Z0Y9</accession>
<name>A0A2R3Z0Y9_9FLAO</name>
<dbReference type="InterPro" id="IPR036249">
    <property type="entry name" value="Thioredoxin-like_sf"/>
</dbReference>
<dbReference type="PANTHER" id="PTHR42852">
    <property type="entry name" value="THIOL:DISULFIDE INTERCHANGE PROTEIN DSBE"/>
    <property type="match status" value="1"/>
</dbReference>
<sequence>MKIFKNKWGDILLIIFILALIIPQTRKPIQIFVNKVISFAPSVNDEDEWEKIADYNWILQDINGRRVEFSDFKDEVVIVNFWATWCPPCLAEMPDFQKLYEDYGGKAKFFFVTNEQHETVLTFLRKKRYTLPTYKMLTKAPGPMDGRTLPTTYVLDKKGNIVVDKVGAANWNSDSFRKTLDKLLGQ</sequence>
<dbReference type="RefSeq" id="WP_107010715.1">
    <property type="nucleotide sequence ID" value="NZ_CP028136.1"/>
</dbReference>
<evidence type="ECO:0000313" key="3">
    <source>
        <dbReference type="EMBL" id="AVR43930.1"/>
    </source>
</evidence>
<keyword evidence="1" id="KW-0676">Redox-active center</keyword>
<dbReference type="EMBL" id="CP028136">
    <property type="protein sequence ID" value="AVR43930.1"/>
    <property type="molecule type" value="Genomic_DNA"/>
</dbReference>
<proteinExistence type="predicted"/>
<dbReference type="OrthoDB" id="9815205at2"/>
<dbReference type="InterPro" id="IPR000866">
    <property type="entry name" value="AhpC/TSA"/>
</dbReference>
<dbReference type="PANTHER" id="PTHR42852:SF13">
    <property type="entry name" value="PROTEIN DIPZ"/>
    <property type="match status" value="1"/>
</dbReference>
<feature type="domain" description="Thioredoxin" evidence="2">
    <location>
        <begin position="46"/>
        <end position="185"/>
    </location>
</feature>
<dbReference type="AlphaFoldDB" id="A0A2R3Z0Y9"/>
<dbReference type="InterPro" id="IPR050553">
    <property type="entry name" value="Thioredoxin_ResA/DsbE_sf"/>
</dbReference>
<dbReference type="CDD" id="cd02966">
    <property type="entry name" value="TlpA_like_family"/>
    <property type="match status" value="1"/>
</dbReference>
<evidence type="ECO:0000313" key="4">
    <source>
        <dbReference type="Proteomes" id="UP000241507"/>
    </source>
</evidence>
<dbReference type="GO" id="GO:0016491">
    <property type="term" value="F:oxidoreductase activity"/>
    <property type="evidence" value="ECO:0007669"/>
    <property type="project" value="InterPro"/>
</dbReference>
<dbReference type="GO" id="GO:0016209">
    <property type="term" value="F:antioxidant activity"/>
    <property type="evidence" value="ECO:0007669"/>
    <property type="project" value="InterPro"/>
</dbReference>
<dbReference type="SUPFAM" id="SSF52833">
    <property type="entry name" value="Thioredoxin-like"/>
    <property type="match status" value="1"/>
</dbReference>
<dbReference type="Gene3D" id="3.40.30.10">
    <property type="entry name" value="Glutaredoxin"/>
    <property type="match status" value="1"/>
</dbReference>
<dbReference type="InterPro" id="IPR017937">
    <property type="entry name" value="Thioredoxin_CS"/>
</dbReference>
<protein>
    <submittedName>
        <fullName evidence="3">Thiol-disulfide oxidoreductase</fullName>
    </submittedName>
</protein>
<dbReference type="Pfam" id="PF00578">
    <property type="entry name" value="AhpC-TSA"/>
    <property type="match status" value="1"/>
</dbReference>
<dbReference type="KEGG" id="grs:C7S20_00850"/>
<gene>
    <name evidence="3" type="ORF">C7S20_00850</name>
</gene>